<feature type="compositionally biased region" description="Acidic residues" evidence="1">
    <location>
        <begin position="62"/>
        <end position="81"/>
    </location>
</feature>
<feature type="non-terminal residue" evidence="2">
    <location>
        <position position="1"/>
    </location>
</feature>
<name>A0ABV0SRD0_9TELE</name>
<dbReference type="Proteomes" id="UP001482620">
    <property type="component" value="Unassembled WGS sequence"/>
</dbReference>
<feature type="region of interest" description="Disordered" evidence="1">
    <location>
        <begin position="21"/>
        <end position="98"/>
    </location>
</feature>
<sequence length="98" mass="10874">SDLAPGQMGIDDMKMLEQKAQQLAAEAEQDKPKPKEKILFVRSDTSRSELAELSKQANPDEINIDEDEDEDDEDQGPDEVQLEQKSVPTAVFGGLKDD</sequence>
<evidence type="ECO:0000256" key="1">
    <source>
        <dbReference type="SAM" id="MobiDB-lite"/>
    </source>
</evidence>
<gene>
    <name evidence="2" type="primary">XAB2_1</name>
    <name evidence="2" type="ORF">ILYODFUR_027185</name>
</gene>
<protein>
    <submittedName>
        <fullName evidence="2">Pre-mRNA-splicing factor SYF1</fullName>
    </submittedName>
</protein>
<comment type="caution">
    <text evidence="2">The sequence shown here is derived from an EMBL/GenBank/DDBJ whole genome shotgun (WGS) entry which is preliminary data.</text>
</comment>
<keyword evidence="3" id="KW-1185">Reference proteome</keyword>
<organism evidence="2 3">
    <name type="scientific">Ilyodon furcidens</name>
    <name type="common">goldbreast splitfin</name>
    <dbReference type="NCBI Taxonomy" id="33524"/>
    <lineage>
        <taxon>Eukaryota</taxon>
        <taxon>Metazoa</taxon>
        <taxon>Chordata</taxon>
        <taxon>Craniata</taxon>
        <taxon>Vertebrata</taxon>
        <taxon>Euteleostomi</taxon>
        <taxon>Actinopterygii</taxon>
        <taxon>Neopterygii</taxon>
        <taxon>Teleostei</taxon>
        <taxon>Neoteleostei</taxon>
        <taxon>Acanthomorphata</taxon>
        <taxon>Ovalentaria</taxon>
        <taxon>Atherinomorphae</taxon>
        <taxon>Cyprinodontiformes</taxon>
        <taxon>Goodeidae</taxon>
        <taxon>Ilyodon</taxon>
    </lineage>
</organism>
<proteinExistence type="predicted"/>
<evidence type="ECO:0000313" key="3">
    <source>
        <dbReference type="Proteomes" id="UP001482620"/>
    </source>
</evidence>
<reference evidence="2 3" key="1">
    <citation type="submission" date="2021-06" db="EMBL/GenBank/DDBJ databases">
        <authorList>
            <person name="Palmer J.M."/>
        </authorList>
    </citation>
    <scope>NUCLEOTIDE SEQUENCE [LARGE SCALE GENOMIC DNA]</scope>
    <source>
        <strain evidence="3">if_2019</strain>
        <tissue evidence="2">Muscle</tissue>
    </source>
</reference>
<evidence type="ECO:0000313" key="2">
    <source>
        <dbReference type="EMBL" id="MEQ2222522.1"/>
    </source>
</evidence>
<dbReference type="EMBL" id="JAHRIQ010003544">
    <property type="protein sequence ID" value="MEQ2222522.1"/>
    <property type="molecule type" value="Genomic_DNA"/>
</dbReference>
<accession>A0ABV0SRD0</accession>
<feature type="compositionally biased region" description="Basic and acidic residues" evidence="1">
    <location>
        <begin position="28"/>
        <end position="52"/>
    </location>
</feature>